<feature type="domain" description="Peptidase M16 C-terminal" evidence="10">
    <location>
        <begin position="285"/>
        <end position="464"/>
    </location>
</feature>
<keyword evidence="6" id="KW-0482">Metalloprotease</keyword>
<comment type="similarity">
    <text evidence="1 7">Belongs to the peptidase M16 family.</text>
</comment>
<feature type="domain" description="Coenzyme PQQ synthesis protein F-like C-terminal lobe" evidence="12">
    <location>
        <begin position="860"/>
        <end position="945"/>
    </location>
</feature>
<evidence type="ECO:0008006" key="15">
    <source>
        <dbReference type="Google" id="ProtNLM"/>
    </source>
</evidence>
<dbReference type="Gene3D" id="3.30.830.10">
    <property type="entry name" value="Metalloenzyme, LuxS/M16 peptidase-like"/>
    <property type="match status" value="4"/>
</dbReference>
<organism evidence="13 14">
    <name type="scientific">Bemisia tabaci</name>
    <name type="common">Sweetpotato whitefly</name>
    <name type="synonym">Aleurodes tabaci</name>
    <dbReference type="NCBI Taxonomy" id="7038"/>
    <lineage>
        <taxon>Eukaryota</taxon>
        <taxon>Metazoa</taxon>
        <taxon>Ecdysozoa</taxon>
        <taxon>Arthropoda</taxon>
        <taxon>Hexapoda</taxon>
        <taxon>Insecta</taxon>
        <taxon>Pterygota</taxon>
        <taxon>Neoptera</taxon>
        <taxon>Paraneoptera</taxon>
        <taxon>Hemiptera</taxon>
        <taxon>Sternorrhyncha</taxon>
        <taxon>Aleyrodoidea</taxon>
        <taxon>Aleyrodidae</taxon>
        <taxon>Aleyrodinae</taxon>
        <taxon>Bemisia</taxon>
    </lineage>
</organism>
<dbReference type="AlphaFoldDB" id="A0AAI8Y5T1"/>
<evidence type="ECO:0000256" key="5">
    <source>
        <dbReference type="ARBA" id="ARBA00022833"/>
    </source>
</evidence>
<dbReference type="SUPFAM" id="SSF63411">
    <property type="entry name" value="LuxS/MPP-like metallohydrolase"/>
    <property type="match status" value="4"/>
</dbReference>
<feature type="domain" description="Peptidase M16 middle/third" evidence="11">
    <location>
        <begin position="470"/>
        <end position="735"/>
    </location>
</feature>
<dbReference type="GO" id="GO:0005737">
    <property type="term" value="C:cytoplasm"/>
    <property type="evidence" value="ECO:0007669"/>
    <property type="project" value="UniProtKB-ARBA"/>
</dbReference>
<proteinExistence type="inferred from homology"/>
<dbReference type="PROSITE" id="PS00143">
    <property type="entry name" value="INSULINASE"/>
    <property type="match status" value="1"/>
</dbReference>
<dbReference type="InterPro" id="IPR011249">
    <property type="entry name" value="Metalloenz_LuxS/M16"/>
</dbReference>
<evidence type="ECO:0000259" key="11">
    <source>
        <dbReference type="Pfam" id="PF16187"/>
    </source>
</evidence>
<dbReference type="GO" id="GO:0046872">
    <property type="term" value="F:metal ion binding"/>
    <property type="evidence" value="ECO:0007669"/>
    <property type="project" value="UniProtKB-KW"/>
</dbReference>
<dbReference type="PANTHER" id="PTHR43690">
    <property type="entry name" value="NARDILYSIN"/>
    <property type="match status" value="1"/>
</dbReference>
<evidence type="ECO:0000259" key="12">
    <source>
        <dbReference type="Pfam" id="PF22456"/>
    </source>
</evidence>
<evidence type="ECO:0000256" key="2">
    <source>
        <dbReference type="ARBA" id="ARBA00022670"/>
    </source>
</evidence>
<evidence type="ECO:0000313" key="14">
    <source>
        <dbReference type="Proteomes" id="UP001152759"/>
    </source>
</evidence>
<dbReference type="Pfam" id="PF16187">
    <property type="entry name" value="Peptidase_M16_M"/>
    <property type="match status" value="1"/>
</dbReference>
<dbReference type="InterPro" id="IPR032632">
    <property type="entry name" value="Peptidase_M16_M"/>
</dbReference>
<evidence type="ECO:0000259" key="10">
    <source>
        <dbReference type="Pfam" id="PF05193"/>
    </source>
</evidence>
<name>A0AAI8Y5T1_BEMTA</name>
<dbReference type="InterPro" id="IPR050626">
    <property type="entry name" value="Peptidase_M16"/>
</dbReference>
<dbReference type="FunFam" id="3.30.830.10:FF:000005">
    <property type="entry name" value="nardilysin isoform X1"/>
    <property type="match status" value="1"/>
</dbReference>
<feature type="domain" description="Peptidase M16 N-terminal" evidence="9">
    <location>
        <begin position="124"/>
        <end position="245"/>
    </location>
</feature>
<dbReference type="InterPro" id="IPR007863">
    <property type="entry name" value="Peptidase_M16_C"/>
</dbReference>
<keyword evidence="3" id="KW-0479">Metal-binding</keyword>
<evidence type="ECO:0000256" key="7">
    <source>
        <dbReference type="RuleBase" id="RU004447"/>
    </source>
</evidence>
<comment type="caution">
    <text evidence="13">The sequence shown here is derived from an EMBL/GenBank/DDBJ whole genome shotgun (WGS) entry which is preliminary data.</text>
</comment>
<evidence type="ECO:0000256" key="3">
    <source>
        <dbReference type="ARBA" id="ARBA00022723"/>
    </source>
</evidence>
<dbReference type="InterPro" id="IPR054734">
    <property type="entry name" value="PqqF-like_C_4"/>
</dbReference>
<dbReference type="InterPro" id="IPR011765">
    <property type="entry name" value="Pept_M16_N"/>
</dbReference>
<dbReference type="InterPro" id="IPR001431">
    <property type="entry name" value="Pept_M16_Zn_BS"/>
</dbReference>
<evidence type="ECO:0000256" key="1">
    <source>
        <dbReference type="ARBA" id="ARBA00007261"/>
    </source>
</evidence>
<accession>A0AAI8Y5T1</accession>
<evidence type="ECO:0000256" key="8">
    <source>
        <dbReference type="SAM" id="MobiDB-lite"/>
    </source>
</evidence>
<gene>
    <name evidence="13" type="ORF">BEMITA_LOCUS7</name>
</gene>
<keyword evidence="4" id="KW-0378">Hydrolase</keyword>
<evidence type="ECO:0000256" key="4">
    <source>
        <dbReference type="ARBA" id="ARBA00022801"/>
    </source>
</evidence>
<dbReference type="EMBL" id="CAKKNF020000001">
    <property type="protein sequence ID" value="CAH0746837.1"/>
    <property type="molecule type" value="Genomic_DNA"/>
</dbReference>
<sequence length="1061" mass="121792">MLKVCHLCLPSPPSNVIHLYYRLPSVKKLLHTSLSICSFFDPTMGDEKFSRLKTPRKSPQDTKEYSAIQLPNGLTALIVSDVKNLISLDDAQKISENESKDHSVCSSVSGDEEEEEEDDAVEGKSGERFAAVALTIGVGSFSDPPDIPGLAHFLEHMIFMGTEKYPGENEFDSFLHTKGGYSNASTDCEETTFYFECQEIYLEKALDYFSNYFVCPLLKQEAMTREREAVDSEFQITVSEDHSRFQQVFGSLAAPDNPAGKFMWGNQKTLKDDVSDDDLHAATVEFYKRHYSAHRMKLAIQARLPSSLLESWVVQFFSAVPTNNLPADSFPMKGLPFEHDKFHKVYTVQSTKDVTLLQVGWILPPDMNYYKEKPLAYLSWIIGHEGVNSLMAFLRSKNWALALCAGVENDQFNDNSLFTYFEITVKLSEQGVSAMKDVLGAIFSHVRSLQELGPCNRIYDEIKALADIDFRFQEEDDVASYVESLSQDMLLYPPEDFISGPDLYEKYDPDLIKSYLDQMIPENAIIFIRSKDEVKPLDLEEFWFKTKYRVDDFSSELLEHVKSFKLPKSVTIPPPNNFIPSNFDLLPSPKSANPFPVKIDSPSDHFEIWYKQDVEFKMPTTIICIHFLSNFVTASPRNETMWDVFLNVFEQILTPHVYPAKMCSTGHRIYKTERGFALELEGYHDKIHLVLELILDQMKNSHDHIALDLFENIKKEVGKGYRNKLKSSKTVEKALRFSALWRDSSFDVDRIAELSNISYNDLLNFSRTLLQELKAQCLFQGNISEIQARDTCVKIQSIFQFDELPKEKIPSLTLCELPVGQNMCSVQSFDKNDVNCLTSEYFQCGVFDLKSSCIIQFFDMIFEEPLFDTLRTKEQLGYDISCCYKDTLGVLGFSVTLISALDKFEPHFVESKLSSFIENFGEELKSISEEAFQESQDSLIKDKMRVFNCLRDEVKFHFDEIKSQDFFFKRHLKEAKQIKELKLSDLTEWYEKYIQADTNMLRKLVIQVVGHKPDSNRPSSPINNTAPLNYLYIVNPSATCNYKIINDIKEFNRSLAFLRKA</sequence>
<evidence type="ECO:0000313" key="13">
    <source>
        <dbReference type="EMBL" id="CAH0746837.1"/>
    </source>
</evidence>
<dbReference type="Proteomes" id="UP001152759">
    <property type="component" value="Unassembled WGS sequence"/>
</dbReference>
<feature type="compositionally biased region" description="Acidic residues" evidence="8">
    <location>
        <begin position="110"/>
        <end position="120"/>
    </location>
</feature>
<dbReference type="GO" id="GO:0006508">
    <property type="term" value="P:proteolysis"/>
    <property type="evidence" value="ECO:0007669"/>
    <property type="project" value="UniProtKB-KW"/>
</dbReference>
<dbReference type="PANTHER" id="PTHR43690:SF18">
    <property type="entry name" value="INSULIN-DEGRADING ENZYME-RELATED"/>
    <property type="match status" value="1"/>
</dbReference>
<evidence type="ECO:0000256" key="6">
    <source>
        <dbReference type="ARBA" id="ARBA00023049"/>
    </source>
</evidence>
<reference evidence="13" key="1">
    <citation type="submission" date="2021-12" db="EMBL/GenBank/DDBJ databases">
        <authorList>
            <person name="King R."/>
        </authorList>
    </citation>
    <scope>NUCLEOTIDE SEQUENCE</scope>
</reference>
<protein>
    <recommendedName>
        <fullName evidence="15">Nardilysin</fullName>
    </recommendedName>
</protein>
<evidence type="ECO:0000259" key="9">
    <source>
        <dbReference type="Pfam" id="PF00675"/>
    </source>
</evidence>
<dbReference type="Pfam" id="PF22456">
    <property type="entry name" value="PqqF-like_C_4"/>
    <property type="match status" value="1"/>
</dbReference>
<keyword evidence="14" id="KW-1185">Reference proteome</keyword>
<dbReference type="Pfam" id="PF00675">
    <property type="entry name" value="Peptidase_M16"/>
    <property type="match status" value="1"/>
</dbReference>
<dbReference type="Pfam" id="PF05193">
    <property type="entry name" value="Peptidase_M16_C"/>
    <property type="match status" value="1"/>
</dbReference>
<keyword evidence="5" id="KW-0862">Zinc</keyword>
<keyword evidence="2" id="KW-0645">Protease</keyword>
<feature type="region of interest" description="Disordered" evidence="8">
    <location>
        <begin position="97"/>
        <end position="124"/>
    </location>
</feature>
<dbReference type="GO" id="GO:0004222">
    <property type="term" value="F:metalloendopeptidase activity"/>
    <property type="evidence" value="ECO:0007669"/>
    <property type="project" value="InterPro"/>
</dbReference>